<accession>A0AA40KB09</accession>
<proteinExistence type="predicted"/>
<evidence type="ECO:0000256" key="2">
    <source>
        <dbReference type="ARBA" id="ARBA00022801"/>
    </source>
</evidence>
<sequence>MRKHFNSSRVSCHVSALALTLQCYTGSGTLTFYESTLRRSLAAFPNSTGASGLPHGFANFEHFFWDFNKAACDAAPVLLEMPVFENGRLYGWDTAPRPYPGQVRQAHELDWDERTFCGLVVRATGTGAFANLGGSMVLW</sequence>
<dbReference type="SUPFAM" id="SSF53933">
    <property type="entry name" value="Microbial ribonucleases"/>
    <property type="match status" value="1"/>
</dbReference>
<keyword evidence="4" id="KW-1185">Reference proteome</keyword>
<keyword evidence="2" id="KW-0378">Hydrolase</keyword>
<evidence type="ECO:0000256" key="1">
    <source>
        <dbReference type="ARBA" id="ARBA00022722"/>
    </source>
</evidence>
<reference evidence="3" key="1">
    <citation type="submission" date="2023-06" db="EMBL/GenBank/DDBJ databases">
        <title>Genome-scale phylogeny and comparative genomics of the fungal order Sordariales.</title>
        <authorList>
            <consortium name="Lawrence Berkeley National Laboratory"/>
            <person name="Hensen N."/>
            <person name="Bonometti L."/>
            <person name="Westerberg I."/>
            <person name="Brannstrom I.O."/>
            <person name="Guillou S."/>
            <person name="Cros-Aarteil S."/>
            <person name="Calhoun S."/>
            <person name="Haridas S."/>
            <person name="Kuo A."/>
            <person name="Mondo S."/>
            <person name="Pangilinan J."/>
            <person name="Riley R."/>
            <person name="LaButti K."/>
            <person name="Andreopoulos B."/>
            <person name="Lipzen A."/>
            <person name="Chen C."/>
            <person name="Yanf M."/>
            <person name="Daum C."/>
            <person name="Ng V."/>
            <person name="Clum A."/>
            <person name="Steindorff A."/>
            <person name="Ohm R."/>
            <person name="Martin F."/>
            <person name="Silar P."/>
            <person name="Natvig D."/>
            <person name="Lalanne C."/>
            <person name="Gautier V."/>
            <person name="Ament-velasquez S.L."/>
            <person name="Kruys A."/>
            <person name="Hutchinson M.I."/>
            <person name="Powell A.J."/>
            <person name="Barry K."/>
            <person name="Miller A.N."/>
            <person name="Grigoriev I.V."/>
            <person name="Debuchy R."/>
            <person name="Gladieux P."/>
            <person name="Thoren M.H."/>
            <person name="Johannesson H."/>
        </authorList>
    </citation>
    <scope>NUCLEOTIDE SEQUENCE</scope>
    <source>
        <strain evidence="3">SMH3187-1</strain>
    </source>
</reference>
<comment type="caution">
    <text evidence="3">The sequence shown here is derived from an EMBL/GenBank/DDBJ whole genome shotgun (WGS) entry which is preliminary data.</text>
</comment>
<gene>
    <name evidence="3" type="ORF">B0T18DRAFT_388405</name>
</gene>
<dbReference type="GO" id="GO:0016787">
    <property type="term" value="F:hydrolase activity"/>
    <property type="evidence" value="ECO:0007669"/>
    <property type="project" value="UniProtKB-KW"/>
</dbReference>
<dbReference type="Proteomes" id="UP001172155">
    <property type="component" value="Unassembled WGS sequence"/>
</dbReference>
<dbReference type="GO" id="GO:0004540">
    <property type="term" value="F:RNA nuclease activity"/>
    <property type="evidence" value="ECO:0007669"/>
    <property type="project" value="InterPro"/>
</dbReference>
<organism evidence="3 4">
    <name type="scientific">Schizothecium vesticola</name>
    <dbReference type="NCBI Taxonomy" id="314040"/>
    <lineage>
        <taxon>Eukaryota</taxon>
        <taxon>Fungi</taxon>
        <taxon>Dikarya</taxon>
        <taxon>Ascomycota</taxon>
        <taxon>Pezizomycotina</taxon>
        <taxon>Sordariomycetes</taxon>
        <taxon>Sordariomycetidae</taxon>
        <taxon>Sordariales</taxon>
        <taxon>Schizotheciaceae</taxon>
        <taxon>Schizothecium</taxon>
    </lineage>
</organism>
<dbReference type="EMBL" id="JAUKUD010000002">
    <property type="protein sequence ID" value="KAK0752475.1"/>
    <property type="molecule type" value="Genomic_DNA"/>
</dbReference>
<dbReference type="Gene3D" id="3.10.450.30">
    <property type="entry name" value="Microbial ribonucleases"/>
    <property type="match status" value="1"/>
</dbReference>
<protein>
    <submittedName>
        <fullName evidence="3">Uncharacterized protein</fullName>
    </submittedName>
</protein>
<name>A0AA40KB09_9PEZI</name>
<dbReference type="AlphaFoldDB" id="A0AA40KB09"/>
<dbReference type="InterPro" id="IPR016191">
    <property type="entry name" value="Ribonuclease/ribotoxin"/>
</dbReference>
<evidence type="ECO:0000313" key="4">
    <source>
        <dbReference type="Proteomes" id="UP001172155"/>
    </source>
</evidence>
<keyword evidence="1" id="KW-0540">Nuclease</keyword>
<dbReference type="GO" id="GO:0003723">
    <property type="term" value="F:RNA binding"/>
    <property type="evidence" value="ECO:0007669"/>
    <property type="project" value="InterPro"/>
</dbReference>
<evidence type="ECO:0000313" key="3">
    <source>
        <dbReference type="EMBL" id="KAK0752475.1"/>
    </source>
</evidence>